<dbReference type="KEGG" id="siy:YG5714_1770"/>
<protein>
    <submittedName>
        <fullName evidence="1">Uncharacterized protein</fullName>
    </submittedName>
</protein>
<dbReference type="RefSeq" id="WP_012716350.1">
    <property type="nucleotide sequence ID" value="NC_012622.1"/>
</dbReference>
<gene>
    <name evidence="1" type="ordered locus">YG5714_1770</name>
</gene>
<evidence type="ECO:0000313" key="2">
    <source>
        <dbReference type="Proteomes" id="UP000002308"/>
    </source>
</evidence>
<dbReference type="HOGENOM" id="CLU_2271162_0_0_2"/>
<proteinExistence type="predicted"/>
<accession>C3N732</accession>
<dbReference type="AlphaFoldDB" id="C3N732"/>
<dbReference type="EMBL" id="CP001403">
    <property type="protein sequence ID" value="ACP46026.1"/>
    <property type="molecule type" value="Genomic_DNA"/>
</dbReference>
<dbReference type="GeneID" id="7807457"/>
<dbReference type="Proteomes" id="UP000002308">
    <property type="component" value="Chromosome"/>
</dbReference>
<sequence length="102" mass="12027">MVEPQYQEKVLGEVSLNFFIRSVEVEGRHNFYFKLYVRIKDDKNGTEIDQQFLSPEEYETHRILKDIEKLYNLASYSQNEKLAQGAKEEILKLIALLLSRVS</sequence>
<organism evidence="1 2">
    <name type="scientific">Saccharolobus islandicus (strain Y.G.57.14 / Yellowstone #1)</name>
    <name type="common">Sulfolobus islandicus</name>
    <dbReference type="NCBI Taxonomy" id="439386"/>
    <lineage>
        <taxon>Archaea</taxon>
        <taxon>Thermoproteota</taxon>
        <taxon>Thermoprotei</taxon>
        <taxon>Sulfolobales</taxon>
        <taxon>Sulfolobaceae</taxon>
        <taxon>Saccharolobus</taxon>
    </lineage>
</organism>
<evidence type="ECO:0000313" key="1">
    <source>
        <dbReference type="EMBL" id="ACP46026.1"/>
    </source>
</evidence>
<name>C3N732_SACI7</name>
<reference evidence="1 2" key="1">
    <citation type="journal article" date="2009" name="Proc. Natl. Acad. Sci. U.S.A.">
        <title>Biogeography of the Sulfolobus islandicus pan-genome.</title>
        <authorList>
            <person name="Reno M.L."/>
            <person name="Held N.L."/>
            <person name="Fields C.J."/>
            <person name="Burke P.V."/>
            <person name="Whitaker R.J."/>
        </authorList>
    </citation>
    <scope>NUCLEOTIDE SEQUENCE [LARGE SCALE GENOMIC DNA]</scope>
    <source>
        <strain evidence="2">Y.G.57.14 / Yellowstone #1</strain>
    </source>
</reference>